<reference evidence="1 2" key="1">
    <citation type="submission" date="2020-08" db="EMBL/GenBank/DDBJ databases">
        <authorList>
            <person name="Criscuolo A."/>
        </authorList>
    </citation>
    <scope>NUCLEOTIDE SEQUENCE [LARGE SCALE GENOMIC DNA]</scope>
    <source>
        <strain evidence="1">CIP111764</strain>
    </source>
</reference>
<dbReference type="Proteomes" id="UP000583387">
    <property type="component" value="Unassembled WGS sequence"/>
</dbReference>
<dbReference type="Pfam" id="PF11985">
    <property type="entry name" value="Phage_Mu_Gp27"/>
    <property type="match status" value="1"/>
</dbReference>
<dbReference type="AlphaFoldDB" id="A0A7U7ELH3"/>
<keyword evidence="2" id="KW-1185">Reference proteome</keyword>
<gene>
    <name evidence="1" type="ORF">PSEWESI4_01463</name>
</gene>
<dbReference type="InterPro" id="IPR021874">
    <property type="entry name" value="Phage_Mu_Gp27"/>
</dbReference>
<comment type="caution">
    <text evidence="1">The sequence shown here is derived from an EMBL/GenBank/DDBJ whole genome shotgun (WGS) entry which is preliminary data.</text>
</comment>
<organism evidence="1 2">
    <name type="scientific">Zestomonas carbonaria</name>
    <dbReference type="NCBI Taxonomy" id="2762745"/>
    <lineage>
        <taxon>Bacteria</taxon>
        <taxon>Pseudomonadati</taxon>
        <taxon>Pseudomonadota</taxon>
        <taxon>Gammaproteobacteria</taxon>
        <taxon>Pseudomonadales</taxon>
        <taxon>Pseudomonadaceae</taxon>
        <taxon>Zestomonas</taxon>
    </lineage>
</organism>
<evidence type="ECO:0000313" key="1">
    <source>
        <dbReference type="EMBL" id="CAD5107192.1"/>
    </source>
</evidence>
<dbReference type="EMBL" id="CAJFCI010000031">
    <property type="protein sequence ID" value="CAD5107192.1"/>
    <property type="molecule type" value="Genomic_DNA"/>
</dbReference>
<protein>
    <submittedName>
        <fullName evidence="1">Uncharacterized protein</fullName>
    </submittedName>
</protein>
<evidence type="ECO:0000313" key="2">
    <source>
        <dbReference type="Proteomes" id="UP000583387"/>
    </source>
</evidence>
<name>A0A7U7ELH3_9GAMM</name>
<accession>A0A7U7ELH3</accession>
<proteinExistence type="predicted"/>
<sequence>MGRKFAVEALPPEIQEQLLAQFQQYPAWTILDHTDWLQEQGYEVSKSAVHRYLKMKSEEAAEAEPLSVAEVTRLRCLEIASKHYNGNDIGDLLELSDQLLDWIRQPE</sequence>